<feature type="transmembrane region" description="Helical" evidence="12">
    <location>
        <begin position="335"/>
        <end position="357"/>
    </location>
</feature>
<evidence type="ECO:0000259" key="13">
    <source>
        <dbReference type="PROSITE" id="PS50011"/>
    </source>
</evidence>
<evidence type="ECO:0000256" key="12">
    <source>
        <dbReference type="SAM" id="Phobius"/>
    </source>
</evidence>
<dbReference type="SUPFAM" id="SSF56112">
    <property type="entry name" value="Protein kinase-like (PK-like)"/>
    <property type="match status" value="1"/>
</dbReference>
<keyword evidence="6 15" id="KW-0418">Kinase</keyword>
<dbReference type="SUPFAM" id="SSF54184">
    <property type="entry name" value="Penicillin-binding protein 2x (pbp-2x), c-terminal domain"/>
    <property type="match status" value="1"/>
</dbReference>
<dbReference type="SMART" id="SM00220">
    <property type="entry name" value="S_TKc"/>
    <property type="match status" value="1"/>
</dbReference>
<feature type="compositionally biased region" description="Low complexity" evidence="11">
    <location>
        <begin position="569"/>
        <end position="583"/>
    </location>
</feature>
<dbReference type="PROSITE" id="PS51178">
    <property type="entry name" value="PASTA"/>
    <property type="match status" value="3"/>
</dbReference>
<evidence type="ECO:0000313" key="16">
    <source>
        <dbReference type="Proteomes" id="UP000198765"/>
    </source>
</evidence>
<dbReference type="PANTHER" id="PTHR43289">
    <property type="entry name" value="MITOGEN-ACTIVATED PROTEIN KINASE KINASE KINASE 20-RELATED"/>
    <property type="match status" value="1"/>
</dbReference>
<organism evidence="15 16">
    <name type="scientific">Micromonospora narathiwatensis</name>
    <dbReference type="NCBI Taxonomy" id="299146"/>
    <lineage>
        <taxon>Bacteria</taxon>
        <taxon>Bacillati</taxon>
        <taxon>Actinomycetota</taxon>
        <taxon>Actinomycetes</taxon>
        <taxon>Micromonosporales</taxon>
        <taxon>Micromonosporaceae</taxon>
        <taxon>Micromonospora</taxon>
    </lineage>
</organism>
<dbReference type="InterPro" id="IPR005543">
    <property type="entry name" value="PASTA_dom"/>
</dbReference>
<dbReference type="InterPro" id="IPR011009">
    <property type="entry name" value="Kinase-like_dom_sf"/>
</dbReference>
<feature type="binding site" evidence="10">
    <location>
        <position position="41"/>
    </location>
    <ligand>
        <name>ATP</name>
        <dbReference type="ChEBI" id="CHEBI:30616"/>
    </ligand>
</feature>
<keyword evidence="12" id="KW-1133">Transmembrane helix</keyword>
<dbReference type="CDD" id="cd14014">
    <property type="entry name" value="STKc_PknB_like"/>
    <property type="match status" value="1"/>
</dbReference>
<dbReference type="GO" id="GO:0005524">
    <property type="term" value="F:ATP binding"/>
    <property type="evidence" value="ECO:0007669"/>
    <property type="project" value="UniProtKB-UniRule"/>
</dbReference>
<keyword evidence="3" id="KW-0808">Transferase</keyword>
<dbReference type="FunFam" id="3.30.200.20:FF:000035">
    <property type="entry name" value="Serine/threonine protein kinase Stk1"/>
    <property type="match status" value="1"/>
</dbReference>
<evidence type="ECO:0000256" key="9">
    <source>
        <dbReference type="ARBA" id="ARBA00048679"/>
    </source>
</evidence>
<evidence type="ECO:0000256" key="3">
    <source>
        <dbReference type="ARBA" id="ARBA00022679"/>
    </source>
</evidence>
<evidence type="ECO:0000256" key="1">
    <source>
        <dbReference type="ARBA" id="ARBA00012513"/>
    </source>
</evidence>
<proteinExistence type="predicted"/>
<dbReference type="Proteomes" id="UP000198765">
    <property type="component" value="Chromosome I"/>
</dbReference>
<evidence type="ECO:0000259" key="14">
    <source>
        <dbReference type="PROSITE" id="PS51178"/>
    </source>
</evidence>
<protein>
    <recommendedName>
        <fullName evidence="1">non-specific serine/threonine protein kinase</fullName>
        <ecNumber evidence="1">2.7.11.1</ecNumber>
    </recommendedName>
</protein>
<dbReference type="PATRIC" id="fig|299146.4.peg.4983"/>
<dbReference type="GO" id="GO:0045717">
    <property type="term" value="P:negative regulation of fatty acid biosynthetic process"/>
    <property type="evidence" value="ECO:0007669"/>
    <property type="project" value="UniProtKB-ARBA"/>
</dbReference>
<dbReference type="PANTHER" id="PTHR43289:SF6">
    <property type="entry name" value="SERINE_THREONINE-PROTEIN KINASE NEKL-3"/>
    <property type="match status" value="1"/>
</dbReference>
<keyword evidence="7 10" id="KW-0067">ATP-binding</keyword>
<accession>A0A1A9ABM4</accession>
<reference evidence="15 16" key="1">
    <citation type="submission" date="2016-06" db="EMBL/GenBank/DDBJ databases">
        <authorList>
            <person name="Kjaerup R.B."/>
            <person name="Dalgaard T.S."/>
            <person name="Juul-Madsen H.R."/>
        </authorList>
    </citation>
    <scope>NUCLEOTIDE SEQUENCE [LARGE SCALE GENOMIC DNA]</scope>
    <source>
        <strain evidence="15 16">DSM 45248</strain>
    </source>
</reference>
<evidence type="ECO:0000256" key="6">
    <source>
        <dbReference type="ARBA" id="ARBA00022777"/>
    </source>
</evidence>
<evidence type="ECO:0000256" key="10">
    <source>
        <dbReference type="PROSITE-ProRule" id="PRU10141"/>
    </source>
</evidence>
<keyword evidence="4" id="KW-0677">Repeat</keyword>
<keyword evidence="2 15" id="KW-0723">Serine/threonine-protein kinase</keyword>
<feature type="domain" description="PASTA" evidence="14">
    <location>
        <begin position="429"/>
        <end position="493"/>
    </location>
</feature>
<keyword evidence="12" id="KW-0812">Transmembrane</keyword>
<keyword evidence="16" id="KW-1185">Reference proteome</keyword>
<evidence type="ECO:0000256" key="2">
    <source>
        <dbReference type="ARBA" id="ARBA00022527"/>
    </source>
</evidence>
<dbReference type="InterPro" id="IPR017441">
    <property type="entry name" value="Protein_kinase_ATP_BS"/>
</dbReference>
<dbReference type="CDD" id="cd06577">
    <property type="entry name" value="PASTA_pknB"/>
    <property type="match status" value="3"/>
</dbReference>
<feature type="domain" description="PASTA" evidence="14">
    <location>
        <begin position="361"/>
        <end position="428"/>
    </location>
</feature>
<evidence type="ECO:0000256" key="5">
    <source>
        <dbReference type="ARBA" id="ARBA00022741"/>
    </source>
</evidence>
<comment type="catalytic activity">
    <reaction evidence="8">
        <text>L-threonyl-[protein] + ATP = O-phospho-L-threonyl-[protein] + ADP + H(+)</text>
        <dbReference type="Rhea" id="RHEA:46608"/>
        <dbReference type="Rhea" id="RHEA-COMP:11060"/>
        <dbReference type="Rhea" id="RHEA-COMP:11605"/>
        <dbReference type="ChEBI" id="CHEBI:15378"/>
        <dbReference type="ChEBI" id="CHEBI:30013"/>
        <dbReference type="ChEBI" id="CHEBI:30616"/>
        <dbReference type="ChEBI" id="CHEBI:61977"/>
        <dbReference type="ChEBI" id="CHEBI:456216"/>
        <dbReference type="EC" id="2.7.11.1"/>
    </reaction>
</comment>
<dbReference type="OrthoDB" id="308915at2"/>
<dbReference type="GO" id="GO:0004674">
    <property type="term" value="F:protein serine/threonine kinase activity"/>
    <property type="evidence" value="ECO:0007669"/>
    <property type="project" value="UniProtKB-KW"/>
</dbReference>
<keyword evidence="12" id="KW-0472">Membrane</keyword>
<dbReference type="NCBIfam" id="NF033483">
    <property type="entry name" value="PknB_PASTA_kin"/>
    <property type="match status" value="1"/>
</dbReference>
<dbReference type="Pfam" id="PF03793">
    <property type="entry name" value="PASTA"/>
    <property type="match status" value="3"/>
</dbReference>
<feature type="domain" description="Protein kinase" evidence="13">
    <location>
        <begin position="12"/>
        <end position="276"/>
    </location>
</feature>
<evidence type="ECO:0000256" key="4">
    <source>
        <dbReference type="ARBA" id="ARBA00022737"/>
    </source>
</evidence>
<dbReference type="PROSITE" id="PS50011">
    <property type="entry name" value="PROTEIN_KINASE_DOM"/>
    <property type="match status" value="1"/>
</dbReference>
<evidence type="ECO:0000256" key="8">
    <source>
        <dbReference type="ARBA" id="ARBA00047899"/>
    </source>
</evidence>
<dbReference type="PROSITE" id="PS00108">
    <property type="entry name" value="PROTEIN_KINASE_ST"/>
    <property type="match status" value="1"/>
</dbReference>
<dbReference type="InterPro" id="IPR008271">
    <property type="entry name" value="Ser/Thr_kinase_AS"/>
</dbReference>
<dbReference type="RefSeq" id="WP_091199875.1">
    <property type="nucleotide sequence ID" value="NZ_LT594324.1"/>
</dbReference>
<dbReference type="EMBL" id="LT594324">
    <property type="protein sequence ID" value="SBT53504.1"/>
    <property type="molecule type" value="Genomic_DNA"/>
</dbReference>
<dbReference type="EC" id="2.7.11.1" evidence="1"/>
<dbReference type="PROSITE" id="PS00107">
    <property type="entry name" value="PROTEIN_KINASE_ATP"/>
    <property type="match status" value="1"/>
</dbReference>
<dbReference type="Gene3D" id="3.30.200.20">
    <property type="entry name" value="Phosphorylase Kinase, domain 1"/>
    <property type="match status" value="1"/>
</dbReference>
<feature type="domain" description="PASTA" evidence="14">
    <location>
        <begin position="494"/>
        <end position="561"/>
    </location>
</feature>
<dbReference type="FunFam" id="1.10.510.10:FF:000021">
    <property type="entry name" value="Serine/threonine protein kinase"/>
    <property type="match status" value="1"/>
</dbReference>
<feature type="region of interest" description="Disordered" evidence="11">
    <location>
        <begin position="460"/>
        <end position="479"/>
    </location>
</feature>
<comment type="catalytic activity">
    <reaction evidence="9">
        <text>L-seryl-[protein] + ATP = O-phospho-L-seryl-[protein] + ADP + H(+)</text>
        <dbReference type="Rhea" id="RHEA:17989"/>
        <dbReference type="Rhea" id="RHEA-COMP:9863"/>
        <dbReference type="Rhea" id="RHEA-COMP:11604"/>
        <dbReference type="ChEBI" id="CHEBI:15378"/>
        <dbReference type="ChEBI" id="CHEBI:29999"/>
        <dbReference type="ChEBI" id="CHEBI:30616"/>
        <dbReference type="ChEBI" id="CHEBI:83421"/>
        <dbReference type="ChEBI" id="CHEBI:456216"/>
        <dbReference type="EC" id="2.7.11.1"/>
    </reaction>
</comment>
<feature type="region of interest" description="Disordered" evidence="11">
    <location>
        <begin position="526"/>
        <end position="602"/>
    </location>
</feature>
<gene>
    <name evidence="15" type="ORF">GA0070621_4823</name>
</gene>
<dbReference type="AlphaFoldDB" id="A0A1A9ABM4"/>
<dbReference type="Pfam" id="PF00069">
    <property type="entry name" value="Pkinase"/>
    <property type="match status" value="1"/>
</dbReference>
<sequence>MTAQARLLGGRYQVGELLGYGGMAEVHRGRDLRLGRDVAIKMLRADLARDATFQMRFRREAQNAASLNHPAIVAVYDTGEETAPTGETLPFIVMEFVNGRTLKEVLGGEGRLQPRRALEICADMCAALEFSHRHGIIHRDIKPGNVMLTQTGQVKVMDFGIARALASGATTMTQTSAVIGTAQYLSPEQARGEAVDARSDVYAAGCVLFELLCGHPPFVGDSPVSVAYQHVREAPPTPSNINPDVNPAVDAIVLKALSKNPLNRYQSAGEMRADLLRAAAGRPVLATPVMPAEETMPMAPAAGAGGYQTQVMGPQTRQQIPARVGDPRKRRSSSWVIATFAGLGVLAVIALVAALLLNQKGTDSVHVPGLEGKSQAEAVAAIQELGLVPVPGEPVLNNTCQKDTVVSQSPGPNATLEKGQNVTFQLCGGKKMVAIPPVNGSRFDNVKQQLEGLNLRVEREDVDDSQAEGTVVDTNPKQGAEVAEETTIKVRVSKGNIVKVPDVVGWPKDEAAKTLKNAGYEVRILDGDDVPPDQAGKVSKQSPDAGSSLARGKKVTIYVDVPLPEATETPSPTDTPTGQPTSPGTGGGLPFPTSPPTREAIR</sequence>
<evidence type="ECO:0000256" key="7">
    <source>
        <dbReference type="ARBA" id="ARBA00022840"/>
    </source>
</evidence>
<dbReference type="Gene3D" id="1.10.510.10">
    <property type="entry name" value="Transferase(Phosphotransferase) domain 1"/>
    <property type="match status" value="1"/>
</dbReference>
<dbReference type="InterPro" id="IPR000719">
    <property type="entry name" value="Prot_kinase_dom"/>
</dbReference>
<keyword evidence="5 10" id="KW-0547">Nucleotide-binding</keyword>
<evidence type="ECO:0000256" key="11">
    <source>
        <dbReference type="SAM" id="MobiDB-lite"/>
    </source>
</evidence>
<name>A0A1A9ABM4_9ACTN</name>
<dbReference type="Gene3D" id="3.30.10.20">
    <property type="match status" value="3"/>
</dbReference>
<dbReference type="SMART" id="SM00740">
    <property type="entry name" value="PASTA"/>
    <property type="match status" value="3"/>
</dbReference>
<evidence type="ECO:0000313" key="15">
    <source>
        <dbReference type="EMBL" id="SBT53504.1"/>
    </source>
</evidence>